<organism evidence="2 3">
    <name type="scientific">Phytophthora megakarya</name>
    <dbReference type="NCBI Taxonomy" id="4795"/>
    <lineage>
        <taxon>Eukaryota</taxon>
        <taxon>Sar</taxon>
        <taxon>Stramenopiles</taxon>
        <taxon>Oomycota</taxon>
        <taxon>Peronosporomycetes</taxon>
        <taxon>Peronosporales</taxon>
        <taxon>Peronosporaceae</taxon>
        <taxon>Phytophthora</taxon>
    </lineage>
</organism>
<protein>
    <submittedName>
        <fullName evidence="2">Uncharacterized protein</fullName>
    </submittedName>
</protein>
<feature type="region of interest" description="Disordered" evidence="1">
    <location>
        <begin position="81"/>
        <end position="107"/>
    </location>
</feature>
<gene>
    <name evidence="2" type="ORF">PHMEG_00015239</name>
</gene>
<dbReference type="Proteomes" id="UP000198211">
    <property type="component" value="Unassembled WGS sequence"/>
</dbReference>
<sequence>MVDTPRLERKNAFRIIDNGAASTRPQPCHPSFTARMFNFLFNLKPQSDETRPKSWSGQSQPATTATSSLVRHVSAKAIISSGPNSSSQVTRKTRTIREEPGDEDETCNTSWHQRQIHCVNCERLFFVFLSPISCAAGRFCSLDCKTNFEYVRHLSDLLAEQMLEASATSSDLGTSSDEEYHVEELDLDQL</sequence>
<proteinExistence type="predicted"/>
<evidence type="ECO:0000313" key="2">
    <source>
        <dbReference type="EMBL" id="OWZ11703.1"/>
    </source>
</evidence>
<dbReference type="OrthoDB" id="115844at2759"/>
<reference evidence="3" key="1">
    <citation type="submission" date="2017-03" db="EMBL/GenBank/DDBJ databases">
        <title>Phytopthora megakarya and P. palmivora, two closely related causual agents of cacao black pod achieved similar genome size and gene model numbers by different mechanisms.</title>
        <authorList>
            <person name="Ali S."/>
            <person name="Shao J."/>
            <person name="Larry D.J."/>
            <person name="Kronmiller B."/>
            <person name="Shen D."/>
            <person name="Strem M.D."/>
            <person name="Melnick R.L."/>
            <person name="Guiltinan M.J."/>
            <person name="Tyler B.M."/>
            <person name="Meinhardt L.W."/>
            <person name="Bailey B.A."/>
        </authorList>
    </citation>
    <scope>NUCLEOTIDE SEQUENCE [LARGE SCALE GENOMIC DNA]</scope>
    <source>
        <strain evidence="3">zdho120</strain>
    </source>
</reference>
<name>A0A225W1V6_9STRA</name>
<keyword evidence="3" id="KW-1185">Reference proteome</keyword>
<dbReference type="AlphaFoldDB" id="A0A225W1V6"/>
<evidence type="ECO:0000313" key="3">
    <source>
        <dbReference type="Proteomes" id="UP000198211"/>
    </source>
</evidence>
<feature type="compositionally biased region" description="Polar residues" evidence="1">
    <location>
        <begin position="81"/>
        <end position="90"/>
    </location>
</feature>
<evidence type="ECO:0000256" key="1">
    <source>
        <dbReference type="SAM" id="MobiDB-lite"/>
    </source>
</evidence>
<accession>A0A225W1V6</accession>
<dbReference type="EMBL" id="NBNE01002050">
    <property type="protein sequence ID" value="OWZ11703.1"/>
    <property type="molecule type" value="Genomic_DNA"/>
</dbReference>
<comment type="caution">
    <text evidence="2">The sequence shown here is derived from an EMBL/GenBank/DDBJ whole genome shotgun (WGS) entry which is preliminary data.</text>
</comment>